<sequence>MVDRVAAITQNAGISVDVGDGAFSGGRVGEADVERGVPGFCQQRPERNAVGAFGGVHDLQVGLASRVTEGCGVVGVGHENPFALWLIWLPH</sequence>
<proteinExistence type="predicted"/>
<protein>
    <submittedName>
        <fullName evidence="1">Uncharacterized protein</fullName>
    </submittedName>
</protein>
<dbReference type="AlphaFoldDB" id="A0A654TY32"/>
<name>A0A654TY32_MYCTX</name>
<evidence type="ECO:0000313" key="2">
    <source>
        <dbReference type="Proteomes" id="UP000046680"/>
    </source>
</evidence>
<reference evidence="1 2" key="1">
    <citation type="submission" date="2015-03" db="EMBL/GenBank/DDBJ databases">
        <authorList>
            <consortium name="Pathogen Informatics"/>
        </authorList>
    </citation>
    <scope>NUCLEOTIDE SEQUENCE [LARGE SCALE GENOMIC DNA]</scope>
    <source>
        <strain evidence="1 2">C09601061</strain>
    </source>
</reference>
<evidence type="ECO:0000313" key="1">
    <source>
        <dbReference type="EMBL" id="CFR71487.1"/>
    </source>
</evidence>
<organism evidence="1 2">
    <name type="scientific">Mycobacterium tuberculosis</name>
    <dbReference type="NCBI Taxonomy" id="1773"/>
    <lineage>
        <taxon>Bacteria</taxon>
        <taxon>Bacillati</taxon>
        <taxon>Actinomycetota</taxon>
        <taxon>Actinomycetes</taxon>
        <taxon>Mycobacteriales</taxon>
        <taxon>Mycobacteriaceae</taxon>
        <taxon>Mycobacterium</taxon>
        <taxon>Mycobacterium tuberculosis complex</taxon>
    </lineage>
</organism>
<gene>
    <name evidence="1" type="ORF">ERS007657_01010</name>
</gene>
<accession>A0A654TY32</accession>
<dbReference type="Proteomes" id="UP000046680">
    <property type="component" value="Unassembled WGS sequence"/>
</dbReference>
<dbReference type="EMBL" id="CGCX01000272">
    <property type="protein sequence ID" value="CFR71487.1"/>
    <property type="molecule type" value="Genomic_DNA"/>
</dbReference>